<organism evidence="1 2">
    <name type="scientific">Lentithecium fluviatile CBS 122367</name>
    <dbReference type="NCBI Taxonomy" id="1168545"/>
    <lineage>
        <taxon>Eukaryota</taxon>
        <taxon>Fungi</taxon>
        <taxon>Dikarya</taxon>
        <taxon>Ascomycota</taxon>
        <taxon>Pezizomycotina</taxon>
        <taxon>Dothideomycetes</taxon>
        <taxon>Pleosporomycetidae</taxon>
        <taxon>Pleosporales</taxon>
        <taxon>Massarineae</taxon>
        <taxon>Lentitheciaceae</taxon>
        <taxon>Lentithecium</taxon>
    </lineage>
</organism>
<evidence type="ECO:0000313" key="2">
    <source>
        <dbReference type="Proteomes" id="UP000799291"/>
    </source>
</evidence>
<accession>A0A6G1IIW6</accession>
<name>A0A6G1IIW6_9PLEO</name>
<dbReference type="EMBL" id="MU005617">
    <property type="protein sequence ID" value="KAF2677891.1"/>
    <property type="molecule type" value="Genomic_DNA"/>
</dbReference>
<evidence type="ECO:0000313" key="1">
    <source>
        <dbReference type="EMBL" id="KAF2677891.1"/>
    </source>
</evidence>
<reference evidence="1" key="1">
    <citation type="journal article" date="2020" name="Stud. Mycol.">
        <title>101 Dothideomycetes genomes: a test case for predicting lifestyles and emergence of pathogens.</title>
        <authorList>
            <person name="Haridas S."/>
            <person name="Albert R."/>
            <person name="Binder M."/>
            <person name="Bloem J."/>
            <person name="Labutti K."/>
            <person name="Salamov A."/>
            <person name="Andreopoulos B."/>
            <person name="Baker S."/>
            <person name="Barry K."/>
            <person name="Bills G."/>
            <person name="Bluhm B."/>
            <person name="Cannon C."/>
            <person name="Castanera R."/>
            <person name="Culley D."/>
            <person name="Daum C."/>
            <person name="Ezra D."/>
            <person name="Gonzalez J."/>
            <person name="Henrissat B."/>
            <person name="Kuo A."/>
            <person name="Liang C."/>
            <person name="Lipzen A."/>
            <person name="Lutzoni F."/>
            <person name="Magnuson J."/>
            <person name="Mondo S."/>
            <person name="Nolan M."/>
            <person name="Ohm R."/>
            <person name="Pangilinan J."/>
            <person name="Park H.-J."/>
            <person name="Ramirez L."/>
            <person name="Alfaro M."/>
            <person name="Sun H."/>
            <person name="Tritt A."/>
            <person name="Yoshinaga Y."/>
            <person name="Zwiers L.-H."/>
            <person name="Turgeon B."/>
            <person name="Goodwin S."/>
            <person name="Spatafora J."/>
            <person name="Crous P."/>
            <person name="Grigoriev I."/>
        </authorList>
    </citation>
    <scope>NUCLEOTIDE SEQUENCE</scope>
    <source>
        <strain evidence="1">CBS 122367</strain>
    </source>
</reference>
<keyword evidence="2" id="KW-1185">Reference proteome</keyword>
<gene>
    <name evidence="1" type="ORF">K458DRAFT_436284</name>
</gene>
<dbReference type="Proteomes" id="UP000799291">
    <property type="component" value="Unassembled WGS sequence"/>
</dbReference>
<protein>
    <recommendedName>
        <fullName evidence="3">RRM domain-containing protein</fullName>
    </recommendedName>
</protein>
<dbReference type="OrthoDB" id="422086at2759"/>
<dbReference type="AlphaFoldDB" id="A0A6G1IIW6"/>
<evidence type="ECO:0008006" key="3">
    <source>
        <dbReference type="Google" id="ProtNLM"/>
    </source>
</evidence>
<sequence length="215" mass="24449">MDGMKAWPAQEKRENAPECRTCILKNVSSFTSINQLQALVWGGRLESISMPEPSSGYTLVKFLKPADCAKYFDATENGIVIPGEKKTVVFVEKQRGPNSINDVIRNCIEGDASRCVRAVDAEEDWSDMVLLKLAKGKGQMKREVDRIKRGKTARGRYYIEFRFSSIYHALHFKRTLMNDVEWEHCTIAYAPDPCETARGVHFNDEHEDANMSGFF</sequence>
<proteinExistence type="predicted"/>